<dbReference type="PROSITE" id="PS50011">
    <property type="entry name" value="PROTEIN_KINASE_DOM"/>
    <property type="match status" value="1"/>
</dbReference>
<proteinExistence type="predicted"/>
<dbReference type="InterPro" id="IPR008271">
    <property type="entry name" value="Ser/Thr_kinase_AS"/>
</dbReference>
<dbReference type="RefSeq" id="WP_343962681.1">
    <property type="nucleotide sequence ID" value="NZ_BAAAGK010000013.1"/>
</dbReference>
<dbReference type="CDD" id="cd14014">
    <property type="entry name" value="STKc_PknB_like"/>
    <property type="match status" value="1"/>
</dbReference>
<evidence type="ECO:0000259" key="9">
    <source>
        <dbReference type="PROSITE" id="PS50011"/>
    </source>
</evidence>
<dbReference type="InterPro" id="IPR017441">
    <property type="entry name" value="Protein_kinase_ATP_BS"/>
</dbReference>
<evidence type="ECO:0000313" key="10">
    <source>
        <dbReference type="EMBL" id="MFC7606653.1"/>
    </source>
</evidence>
<feature type="domain" description="Protein kinase" evidence="9">
    <location>
        <begin position="11"/>
        <end position="286"/>
    </location>
</feature>
<accession>A0ABW2TDB3</accession>
<dbReference type="Gene3D" id="1.10.510.10">
    <property type="entry name" value="Transferase(Phosphotransferase) domain 1"/>
    <property type="match status" value="1"/>
</dbReference>
<dbReference type="PROSITE" id="PS00108">
    <property type="entry name" value="PROTEIN_KINASE_ST"/>
    <property type="match status" value="1"/>
</dbReference>
<dbReference type="SMART" id="SM00220">
    <property type="entry name" value="S_TKc"/>
    <property type="match status" value="1"/>
</dbReference>
<dbReference type="SUPFAM" id="SSF56112">
    <property type="entry name" value="Protein kinase-like (PK-like)"/>
    <property type="match status" value="1"/>
</dbReference>
<evidence type="ECO:0000256" key="1">
    <source>
        <dbReference type="ARBA" id="ARBA00012513"/>
    </source>
</evidence>
<dbReference type="InterPro" id="IPR011009">
    <property type="entry name" value="Kinase-like_dom_sf"/>
</dbReference>
<protein>
    <recommendedName>
        <fullName evidence="1">non-specific serine/threonine protein kinase</fullName>
        <ecNumber evidence="1">2.7.11.1</ecNumber>
    </recommendedName>
</protein>
<comment type="caution">
    <text evidence="10">The sequence shown here is derived from an EMBL/GenBank/DDBJ whole genome shotgun (WGS) entry which is preliminary data.</text>
</comment>
<reference evidence="11" key="1">
    <citation type="journal article" date="2019" name="Int. J. Syst. Evol. Microbiol.">
        <title>The Global Catalogue of Microorganisms (GCM) 10K type strain sequencing project: providing services to taxonomists for standard genome sequencing and annotation.</title>
        <authorList>
            <consortium name="The Broad Institute Genomics Platform"/>
            <consortium name="The Broad Institute Genome Sequencing Center for Infectious Disease"/>
            <person name="Wu L."/>
            <person name="Ma J."/>
        </authorList>
    </citation>
    <scope>NUCLEOTIDE SEQUENCE [LARGE SCALE GENOMIC DNA]</scope>
    <source>
        <strain evidence="11">JCM 10083</strain>
    </source>
</reference>
<evidence type="ECO:0000256" key="3">
    <source>
        <dbReference type="ARBA" id="ARBA00022679"/>
    </source>
</evidence>
<feature type="binding site" evidence="7">
    <location>
        <position position="40"/>
    </location>
    <ligand>
        <name>ATP</name>
        <dbReference type="ChEBI" id="CHEBI:30616"/>
    </ligand>
</feature>
<keyword evidence="4 7" id="KW-0547">Nucleotide-binding</keyword>
<dbReference type="Pfam" id="PF00069">
    <property type="entry name" value="Pkinase"/>
    <property type="match status" value="1"/>
</dbReference>
<dbReference type="EMBL" id="JBHTEE010000001">
    <property type="protein sequence ID" value="MFC7606653.1"/>
    <property type="molecule type" value="Genomic_DNA"/>
</dbReference>
<dbReference type="InterPro" id="IPR000719">
    <property type="entry name" value="Prot_kinase_dom"/>
</dbReference>
<keyword evidence="6 7" id="KW-0067">ATP-binding</keyword>
<dbReference type="GO" id="GO:0004674">
    <property type="term" value="F:protein serine/threonine kinase activity"/>
    <property type="evidence" value="ECO:0007669"/>
    <property type="project" value="UniProtKB-EC"/>
</dbReference>
<dbReference type="PROSITE" id="PS00107">
    <property type="entry name" value="PROTEIN_KINASE_ATP"/>
    <property type="match status" value="1"/>
</dbReference>
<feature type="compositionally biased region" description="Low complexity" evidence="8">
    <location>
        <begin position="313"/>
        <end position="326"/>
    </location>
</feature>
<keyword evidence="5 10" id="KW-0418">Kinase</keyword>
<dbReference type="Proteomes" id="UP001596514">
    <property type="component" value="Unassembled WGS sequence"/>
</dbReference>
<name>A0ABW2TDB3_9ACTN</name>
<evidence type="ECO:0000256" key="5">
    <source>
        <dbReference type="ARBA" id="ARBA00022777"/>
    </source>
</evidence>
<keyword evidence="3 10" id="KW-0808">Transferase</keyword>
<dbReference type="PANTHER" id="PTHR43289">
    <property type="entry name" value="MITOGEN-ACTIVATED PROTEIN KINASE KINASE KINASE 20-RELATED"/>
    <property type="match status" value="1"/>
</dbReference>
<gene>
    <name evidence="10" type="ORF">ACFQVD_41810</name>
</gene>
<feature type="region of interest" description="Disordered" evidence="8">
    <location>
        <begin position="289"/>
        <end position="330"/>
    </location>
</feature>
<evidence type="ECO:0000313" key="11">
    <source>
        <dbReference type="Proteomes" id="UP001596514"/>
    </source>
</evidence>
<keyword evidence="2" id="KW-0723">Serine/threonine-protein kinase</keyword>
<dbReference type="Gene3D" id="3.30.200.20">
    <property type="entry name" value="Phosphorylase Kinase, domain 1"/>
    <property type="match status" value="1"/>
</dbReference>
<dbReference type="PANTHER" id="PTHR43289:SF6">
    <property type="entry name" value="SERINE_THREONINE-PROTEIN KINASE NEKL-3"/>
    <property type="match status" value="1"/>
</dbReference>
<keyword evidence="11" id="KW-1185">Reference proteome</keyword>
<evidence type="ECO:0000256" key="6">
    <source>
        <dbReference type="ARBA" id="ARBA00022840"/>
    </source>
</evidence>
<organism evidence="10 11">
    <name type="scientific">Streptosporangium amethystogenes subsp. fukuiense</name>
    <dbReference type="NCBI Taxonomy" id="698418"/>
    <lineage>
        <taxon>Bacteria</taxon>
        <taxon>Bacillati</taxon>
        <taxon>Actinomycetota</taxon>
        <taxon>Actinomycetes</taxon>
        <taxon>Streptosporangiales</taxon>
        <taxon>Streptosporangiaceae</taxon>
        <taxon>Streptosporangium</taxon>
    </lineage>
</organism>
<evidence type="ECO:0000256" key="2">
    <source>
        <dbReference type="ARBA" id="ARBA00022527"/>
    </source>
</evidence>
<sequence length="498" mass="54904">MEPGDMLDSRYRLERLLGQGGMAEVWEAYDTRDDHEVAVKVVRPVRDLVGHWFDTENMHQGRTELHGRFRREGEVLAGLRHRGIPELYGRGTHGDRPYIAMRLVKGKSLHRFLETQWPFARSVVIAIAYQIADALACAHAAQLVHRDLKPHNVVIDRDGTVVLIDFGIALPLRPGVTRYTAQGTTVGSKGYMAPEQIREERLTLHTDLYAYGCVIHELFTGRQPFGTETGLSIVSQHLESAPPSVHEFAPWVPDDIAEIILRLLAKNPGDRPSDIHAVLKVLKPYLPVPGETAPDPRVDPDPTLGFREPDGSPAAAVRQPPAAPRAARSRRAATWVSRRNVEEVLAEVGEELAEGRAGPATERLAEILPAARRDFGADPLVRRARRACADSLRIAGDCVRAGDLYRQQADDLGRASDPAARAERLVALLRVAECRIPSGEIDAALDGLRDVVGEVVALPAELAEPIVVLCEDLGVELSELRRETEVNEILAPIRRRGA</sequence>
<evidence type="ECO:0000256" key="4">
    <source>
        <dbReference type="ARBA" id="ARBA00022741"/>
    </source>
</evidence>
<evidence type="ECO:0000256" key="8">
    <source>
        <dbReference type="SAM" id="MobiDB-lite"/>
    </source>
</evidence>
<dbReference type="EC" id="2.7.11.1" evidence="1"/>
<evidence type="ECO:0000256" key="7">
    <source>
        <dbReference type="PROSITE-ProRule" id="PRU10141"/>
    </source>
</evidence>